<keyword evidence="2" id="KW-1185">Reference proteome</keyword>
<dbReference type="OrthoDB" id="9021722at2"/>
<accession>Q2W3Q9</accession>
<dbReference type="RefSeq" id="WP_011385092.1">
    <property type="nucleotide sequence ID" value="NC_007626.1"/>
</dbReference>
<protein>
    <recommendedName>
        <fullName evidence="3">DUF4258 domain-containing protein</fullName>
    </recommendedName>
</protein>
<evidence type="ECO:0000313" key="1">
    <source>
        <dbReference type="EMBL" id="BAE51516.1"/>
    </source>
</evidence>
<gene>
    <name evidence="1" type="ordered locus">amb2712</name>
</gene>
<dbReference type="AlphaFoldDB" id="Q2W3Q9"/>
<dbReference type="EMBL" id="AP007255">
    <property type="protein sequence ID" value="BAE51516.1"/>
    <property type="molecule type" value="Genomic_DNA"/>
</dbReference>
<organism evidence="1 2">
    <name type="scientific">Paramagnetospirillum magneticum (strain ATCC 700264 / AMB-1)</name>
    <name type="common">Magnetospirillum magneticum</name>
    <dbReference type="NCBI Taxonomy" id="342108"/>
    <lineage>
        <taxon>Bacteria</taxon>
        <taxon>Pseudomonadati</taxon>
        <taxon>Pseudomonadota</taxon>
        <taxon>Alphaproteobacteria</taxon>
        <taxon>Rhodospirillales</taxon>
        <taxon>Magnetospirillaceae</taxon>
        <taxon>Paramagnetospirillum</taxon>
    </lineage>
</organism>
<dbReference type="STRING" id="342108.amb2712"/>
<dbReference type="HOGENOM" id="CLU_2523588_0_0_5"/>
<reference evidence="1 2" key="1">
    <citation type="journal article" date="2005" name="DNA Res.">
        <title>Complete genome sequence of the facultative anaerobic magnetotactic bacterium Magnetospirillum sp. strain AMB-1.</title>
        <authorList>
            <person name="Matsunaga T."/>
            <person name="Okamura Y."/>
            <person name="Fukuda Y."/>
            <person name="Wahyudi A.T."/>
            <person name="Murase Y."/>
            <person name="Takeyama H."/>
        </authorList>
    </citation>
    <scope>NUCLEOTIDE SEQUENCE [LARGE SCALE GENOMIC DNA]</scope>
    <source>
        <strain evidence="2">ATCC 700264 / AMB-1</strain>
    </source>
</reference>
<name>Q2W3Q9_PARM1</name>
<sequence length="84" mass="9546">MTWHAIERALERYGLDISPLEMSAMTDAVGRGDSVLLERRPDGSEAHLCRSPSTGRVLQVIYMPEAHRIVTVIYADSRRHRGRK</sequence>
<dbReference type="Proteomes" id="UP000007058">
    <property type="component" value="Chromosome"/>
</dbReference>
<dbReference type="KEGG" id="mag:amb2712"/>
<proteinExistence type="predicted"/>
<evidence type="ECO:0000313" key="2">
    <source>
        <dbReference type="Proteomes" id="UP000007058"/>
    </source>
</evidence>
<evidence type="ECO:0008006" key="3">
    <source>
        <dbReference type="Google" id="ProtNLM"/>
    </source>
</evidence>